<dbReference type="Gene3D" id="3.90.550.10">
    <property type="entry name" value="Spore Coat Polysaccharide Biosynthesis Protein SpsA, Chain A"/>
    <property type="match status" value="1"/>
</dbReference>
<protein>
    <submittedName>
        <fullName evidence="9">Molybdenum cofactor guanylyltransferase</fullName>
    </submittedName>
</protein>
<evidence type="ECO:0000256" key="7">
    <source>
        <dbReference type="ARBA" id="ARBA00023150"/>
    </source>
</evidence>
<feature type="domain" description="MobA-like NTP transferase" evidence="8">
    <location>
        <begin position="5"/>
        <end position="155"/>
    </location>
</feature>
<evidence type="ECO:0000256" key="2">
    <source>
        <dbReference type="ARBA" id="ARBA00022679"/>
    </source>
</evidence>
<dbReference type="InterPro" id="IPR025877">
    <property type="entry name" value="MobA-like_NTP_Trfase"/>
</dbReference>
<evidence type="ECO:0000313" key="9">
    <source>
        <dbReference type="EMBL" id="TDR32773.1"/>
    </source>
</evidence>
<keyword evidence="3" id="KW-0479">Metal-binding</keyword>
<sequence length="188" mass="20804">MTMIGVVLAGGRSSRMGRDKAHLQREDGRTWLEFSKDTLRQINCEAIFISGRNDENGIPDRQIHAGPAAALVDAYAHICTRCPNTTLIVFIPVDLPFLSANTLKILVQASANVDLANFTHHPLPLAIKVTPKISAHLQALPHVQNMSMRQLAKALHHVQVPCTIAIEHSLTNVNAIEELKRLHHENQN</sequence>
<dbReference type="CDD" id="cd02503">
    <property type="entry name" value="MobA"/>
    <property type="match status" value="1"/>
</dbReference>
<gene>
    <name evidence="9" type="ORF">DFR44_10269</name>
</gene>
<dbReference type="Proteomes" id="UP000294480">
    <property type="component" value="Unassembled WGS sequence"/>
</dbReference>
<evidence type="ECO:0000256" key="6">
    <source>
        <dbReference type="ARBA" id="ARBA00023134"/>
    </source>
</evidence>
<accession>A0A4R6YAZ0</accession>
<keyword evidence="5" id="KW-0460">Magnesium</keyword>
<evidence type="ECO:0000256" key="4">
    <source>
        <dbReference type="ARBA" id="ARBA00022741"/>
    </source>
</evidence>
<evidence type="ECO:0000259" key="8">
    <source>
        <dbReference type="Pfam" id="PF12804"/>
    </source>
</evidence>
<name>A0A4R6YAZ0_9BURK</name>
<dbReference type="InterPro" id="IPR029044">
    <property type="entry name" value="Nucleotide-diphossugar_trans"/>
</dbReference>
<dbReference type="GO" id="GO:0016779">
    <property type="term" value="F:nucleotidyltransferase activity"/>
    <property type="evidence" value="ECO:0007669"/>
    <property type="project" value="UniProtKB-KW"/>
</dbReference>
<dbReference type="GO" id="GO:0006777">
    <property type="term" value="P:Mo-molybdopterin cofactor biosynthetic process"/>
    <property type="evidence" value="ECO:0007669"/>
    <property type="project" value="UniProtKB-KW"/>
</dbReference>
<keyword evidence="10" id="KW-1185">Reference proteome</keyword>
<evidence type="ECO:0000256" key="3">
    <source>
        <dbReference type="ARBA" id="ARBA00022723"/>
    </source>
</evidence>
<dbReference type="RefSeq" id="WP_133618951.1">
    <property type="nucleotide sequence ID" value="NZ_SNZE01000002.1"/>
</dbReference>
<dbReference type="PANTHER" id="PTHR19136:SF81">
    <property type="entry name" value="MOLYBDENUM COFACTOR GUANYLYLTRANSFERASE"/>
    <property type="match status" value="1"/>
</dbReference>
<keyword evidence="4" id="KW-0547">Nucleotide-binding</keyword>
<dbReference type="InterPro" id="IPR013482">
    <property type="entry name" value="Molybde_CF_guanTrfase"/>
</dbReference>
<dbReference type="GO" id="GO:0046872">
    <property type="term" value="F:metal ion binding"/>
    <property type="evidence" value="ECO:0007669"/>
    <property type="project" value="UniProtKB-KW"/>
</dbReference>
<keyword evidence="2 9" id="KW-0808">Transferase</keyword>
<dbReference type="GO" id="GO:0005525">
    <property type="term" value="F:GTP binding"/>
    <property type="evidence" value="ECO:0007669"/>
    <property type="project" value="UniProtKB-KW"/>
</dbReference>
<dbReference type="PANTHER" id="PTHR19136">
    <property type="entry name" value="MOLYBDENUM COFACTOR GUANYLYLTRANSFERASE"/>
    <property type="match status" value="1"/>
</dbReference>
<dbReference type="EMBL" id="SNZE01000002">
    <property type="protein sequence ID" value="TDR32773.1"/>
    <property type="molecule type" value="Genomic_DNA"/>
</dbReference>
<dbReference type="Pfam" id="PF12804">
    <property type="entry name" value="NTP_transf_3"/>
    <property type="match status" value="1"/>
</dbReference>
<reference evidence="9 10" key="1">
    <citation type="submission" date="2019-03" db="EMBL/GenBank/DDBJ databases">
        <title>Genomic Encyclopedia of Type Strains, Phase IV (KMG-IV): sequencing the most valuable type-strain genomes for metagenomic binning, comparative biology and taxonomic classification.</title>
        <authorList>
            <person name="Goeker M."/>
        </authorList>
    </citation>
    <scope>NUCLEOTIDE SEQUENCE [LARGE SCALE GENOMIC DNA]</scope>
    <source>
        <strain evidence="9 10">DSM 102852</strain>
    </source>
</reference>
<keyword evidence="1" id="KW-0963">Cytoplasm</keyword>
<evidence type="ECO:0000256" key="1">
    <source>
        <dbReference type="ARBA" id="ARBA00022490"/>
    </source>
</evidence>
<evidence type="ECO:0000256" key="5">
    <source>
        <dbReference type="ARBA" id="ARBA00022842"/>
    </source>
</evidence>
<keyword evidence="9" id="KW-0548">Nucleotidyltransferase</keyword>
<evidence type="ECO:0000313" key="10">
    <source>
        <dbReference type="Proteomes" id="UP000294480"/>
    </source>
</evidence>
<keyword evidence="7" id="KW-0501">Molybdenum cofactor biosynthesis</keyword>
<organism evidence="9 10">
    <name type="scientific">Hydromonas duriensis</name>
    <dbReference type="NCBI Taxonomy" id="1527608"/>
    <lineage>
        <taxon>Bacteria</taxon>
        <taxon>Pseudomonadati</taxon>
        <taxon>Pseudomonadota</taxon>
        <taxon>Betaproteobacteria</taxon>
        <taxon>Burkholderiales</taxon>
        <taxon>Burkholderiaceae</taxon>
        <taxon>Hydromonas</taxon>
    </lineage>
</organism>
<dbReference type="AlphaFoldDB" id="A0A4R6YAZ0"/>
<comment type="caution">
    <text evidence="9">The sequence shown here is derived from an EMBL/GenBank/DDBJ whole genome shotgun (WGS) entry which is preliminary data.</text>
</comment>
<dbReference type="SUPFAM" id="SSF53448">
    <property type="entry name" value="Nucleotide-diphospho-sugar transferases"/>
    <property type="match status" value="1"/>
</dbReference>
<keyword evidence="6" id="KW-0342">GTP-binding</keyword>
<proteinExistence type="predicted"/>
<dbReference type="OrthoDB" id="9788394at2"/>